<dbReference type="PANTHER" id="PTHR43725">
    <property type="entry name" value="UDP-GLUCOSE 4-EPIMERASE"/>
    <property type="match status" value="1"/>
</dbReference>
<gene>
    <name evidence="11" type="ORF">SAMN05444410_10942</name>
</gene>
<comment type="cofactor">
    <cofactor evidence="2 9">
        <name>NAD(+)</name>
        <dbReference type="ChEBI" id="CHEBI:57540"/>
    </cofactor>
</comment>
<keyword evidence="8 9" id="KW-0413">Isomerase</keyword>
<dbReference type="EC" id="5.1.3.2" evidence="5 9"/>
<evidence type="ECO:0000256" key="7">
    <source>
        <dbReference type="ARBA" id="ARBA00023027"/>
    </source>
</evidence>
<evidence type="ECO:0000256" key="5">
    <source>
        <dbReference type="ARBA" id="ARBA00013189"/>
    </source>
</evidence>
<reference evidence="11 12" key="1">
    <citation type="submission" date="2016-10" db="EMBL/GenBank/DDBJ databases">
        <authorList>
            <person name="Varghese N."/>
            <person name="Submissions S."/>
        </authorList>
    </citation>
    <scope>NUCLEOTIDE SEQUENCE [LARGE SCALE GENOMIC DNA]</scope>
    <source>
        <strain evidence="11 12">DSM 25353</strain>
    </source>
</reference>
<evidence type="ECO:0000259" key="10">
    <source>
        <dbReference type="Pfam" id="PF16363"/>
    </source>
</evidence>
<evidence type="ECO:0000313" key="11">
    <source>
        <dbReference type="EMBL" id="SDX10176.1"/>
    </source>
</evidence>
<comment type="pathway">
    <text evidence="3 9">Carbohydrate metabolism; galactose metabolism.</text>
</comment>
<keyword evidence="7 9" id="KW-0520">NAD</keyword>
<proteinExistence type="inferred from homology"/>
<keyword evidence="9" id="KW-0119">Carbohydrate metabolism</keyword>
<dbReference type="Gene3D" id="3.40.50.720">
    <property type="entry name" value="NAD(P)-binding Rossmann-like Domain"/>
    <property type="match status" value="1"/>
</dbReference>
<dbReference type="AlphaFoldDB" id="A0A8X8LBR7"/>
<sequence>MAKILVTGGCGYIGSHTIVDLIENGFDVISIDDNSRSTSYAVKGIEQITGKKIKNYLVDLKNFDDTLAVFQENPDITGVIHFAAYKAVGESVEQPLMYYENNMFSLINLLKCVKEFRVAHFVFSSSCTVYGSPDETPVTEDSPIKKAESPYGATKQMGEEILRDFARNGHTKAILLRYFNPTGAHPTTILGELPIGKPQNLVPAITQTAIGKLPKMMVFGADYPTRDGSCIRDFIHVCDIAHAHTLAVEYLATGKNKTSCDIFNLGTGNGVTVLEAIHTFEEVSGVKLNYEIGPRRPGDIMAIYANNNHAVSELGWQIKYGIKDMMKTAWKWELKVKEAENKVKNN</sequence>
<keyword evidence="12" id="KW-1185">Reference proteome</keyword>
<dbReference type="GO" id="GO:0003978">
    <property type="term" value="F:UDP-glucose 4-epimerase activity"/>
    <property type="evidence" value="ECO:0007669"/>
    <property type="project" value="UniProtKB-UniRule"/>
</dbReference>
<comment type="caution">
    <text evidence="11">The sequence shown here is derived from an EMBL/GenBank/DDBJ whole genome shotgun (WGS) entry which is preliminary data.</text>
</comment>
<protein>
    <recommendedName>
        <fullName evidence="6 9">UDP-glucose 4-epimerase</fullName>
        <ecNumber evidence="5 9">5.1.3.2</ecNumber>
    </recommendedName>
</protein>
<dbReference type="RefSeq" id="WP_092724048.1">
    <property type="nucleotide sequence ID" value="NZ_FNNO01000009.1"/>
</dbReference>
<dbReference type="PANTHER" id="PTHR43725:SF47">
    <property type="entry name" value="UDP-GLUCOSE 4-EPIMERASE"/>
    <property type="match status" value="1"/>
</dbReference>
<dbReference type="InterPro" id="IPR005886">
    <property type="entry name" value="UDP_G4E"/>
</dbReference>
<dbReference type="CDD" id="cd05247">
    <property type="entry name" value="UDP_G4E_1_SDR_e"/>
    <property type="match status" value="1"/>
</dbReference>
<comment type="similarity">
    <text evidence="4 9">Belongs to the NAD(P)-dependent epimerase/dehydratase family.</text>
</comment>
<feature type="domain" description="NAD(P)-binding" evidence="10">
    <location>
        <begin position="5"/>
        <end position="327"/>
    </location>
</feature>
<evidence type="ECO:0000256" key="9">
    <source>
        <dbReference type="RuleBase" id="RU366046"/>
    </source>
</evidence>
<accession>A0A8X8LBR7</accession>
<evidence type="ECO:0000256" key="8">
    <source>
        <dbReference type="ARBA" id="ARBA00023235"/>
    </source>
</evidence>
<evidence type="ECO:0000256" key="1">
    <source>
        <dbReference type="ARBA" id="ARBA00000083"/>
    </source>
</evidence>
<dbReference type="GO" id="GO:0006012">
    <property type="term" value="P:galactose metabolic process"/>
    <property type="evidence" value="ECO:0007669"/>
    <property type="project" value="InterPro"/>
</dbReference>
<evidence type="ECO:0000256" key="4">
    <source>
        <dbReference type="ARBA" id="ARBA00007637"/>
    </source>
</evidence>
<dbReference type="SUPFAM" id="SSF51735">
    <property type="entry name" value="NAD(P)-binding Rossmann-fold domains"/>
    <property type="match status" value="1"/>
</dbReference>
<dbReference type="Gene3D" id="3.90.25.10">
    <property type="entry name" value="UDP-galactose 4-epimerase, domain 1"/>
    <property type="match status" value="1"/>
</dbReference>
<evidence type="ECO:0000313" key="12">
    <source>
        <dbReference type="Proteomes" id="UP000198711"/>
    </source>
</evidence>
<organism evidence="11 12">
    <name type="scientific">Hydrobacter penzbergensis</name>
    <dbReference type="NCBI Taxonomy" id="1235997"/>
    <lineage>
        <taxon>Bacteria</taxon>
        <taxon>Pseudomonadati</taxon>
        <taxon>Bacteroidota</taxon>
        <taxon>Chitinophagia</taxon>
        <taxon>Chitinophagales</taxon>
        <taxon>Chitinophagaceae</taxon>
        <taxon>Hydrobacter</taxon>
    </lineage>
</organism>
<comment type="catalytic activity">
    <reaction evidence="1 9">
        <text>UDP-alpha-D-glucose = UDP-alpha-D-galactose</text>
        <dbReference type="Rhea" id="RHEA:22168"/>
        <dbReference type="ChEBI" id="CHEBI:58885"/>
        <dbReference type="ChEBI" id="CHEBI:66914"/>
        <dbReference type="EC" id="5.1.3.2"/>
    </reaction>
</comment>
<dbReference type="GO" id="GO:0005829">
    <property type="term" value="C:cytosol"/>
    <property type="evidence" value="ECO:0007669"/>
    <property type="project" value="TreeGrafter"/>
</dbReference>
<comment type="subunit">
    <text evidence="9">Homodimer.</text>
</comment>
<dbReference type="InterPro" id="IPR036291">
    <property type="entry name" value="NAD(P)-bd_dom_sf"/>
</dbReference>
<name>A0A8X8LBR7_9BACT</name>
<dbReference type="EMBL" id="FNNO01000009">
    <property type="protein sequence ID" value="SDX10176.1"/>
    <property type="molecule type" value="Genomic_DNA"/>
</dbReference>
<dbReference type="InterPro" id="IPR016040">
    <property type="entry name" value="NAD(P)-bd_dom"/>
</dbReference>
<dbReference type="Proteomes" id="UP000198711">
    <property type="component" value="Unassembled WGS sequence"/>
</dbReference>
<evidence type="ECO:0000256" key="6">
    <source>
        <dbReference type="ARBA" id="ARBA00018569"/>
    </source>
</evidence>
<evidence type="ECO:0000256" key="3">
    <source>
        <dbReference type="ARBA" id="ARBA00004947"/>
    </source>
</evidence>
<dbReference type="Pfam" id="PF16363">
    <property type="entry name" value="GDP_Man_Dehyd"/>
    <property type="match status" value="1"/>
</dbReference>
<evidence type="ECO:0000256" key="2">
    <source>
        <dbReference type="ARBA" id="ARBA00001911"/>
    </source>
</evidence>
<dbReference type="NCBIfam" id="TIGR01179">
    <property type="entry name" value="galE"/>
    <property type="match status" value="1"/>
</dbReference>